<sequence length="37" mass="4076">MLDLKPLTSTLFSVTLQKRSLRGSVEVLAVEAEISRS</sequence>
<reference evidence="1 2" key="1">
    <citation type="submission" date="2017-11" db="EMBL/GenBank/DDBJ databases">
        <title>Complete genome of a free-living desiccation-tolerant cyanobacterium and its photosynthetic adaptation to extreme terrestrial habitat.</title>
        <authorList>
            <person name="Shang J."/>
        </authorList>
    </citation>
    <scope>NUCLEOTIDE SEQUENCE [LARGE SCALE GENOMIC DNA]</scope>
    <source>
        <strain evidence="1 2">CCNUN1</strain>
    </source>
</reference>
<protein>
    <submittedName>
        <fullName evidence="1">Uncharacterized protein</fullName>
    </submittedName>
</protein>
<dbReference type="AlphaFoldDB" id="A0A2K8T1R2"/>
<dbReference type="EMBL" id="CP024785">
    <property type="protein sequence ID" value="AUB41648.1"/>
    <property type="molecule type" value="Genomic_DNA"/>
</dbReference>
<name>A0A2K8T1R2_9NOSO</name>
<keyword evidence="2" id="KW-1185">Reference proteome</keyword>
<proteinExistence type="predicted"/>
<evidence type="ECO:0000313" key="2">
    <source>
        <dbReference type="Proteomes" id="UP000232003"/>
    </source>
</evidence>
<accession>A0A2K8T1R2</accession>
<dbReference type="Proteomes" id="UP000232003">
    <property type="component" value="Chromosome"/>
</dbReference>
<evidence type="ECO:0000313" key="1">
    <source>
        <dbReference type="EMBL" id="AUB41648.1"/>
    </source>
</evidence>
<organism evidence="1 2">
    <name type="scientific">Nostoc flagelliforme CCNUN1</name>
    <dbReference type="NCBI Taxonomy" id="2038116"/>
    <lineage>
        <taxon>Bacteria</taxon>
        <taxon>Bacillati</taxon>
        <taxon>Cyanobacteriota</taxon>
        <taxon>Cyanophyceae</taxon>
        <taxon>Nostocales</taxon>
        <taxon>Nostocaceae</taxon>
        <taxon>Nostoc</taxon>
    </lineage>
</organism>
<gene>
    <name evidence="1" type="ORF">COO91_07700</name>
</gene>
<dbReference type="KEGG" id="nfl:COO91_07700"/>